<accession>A0ABM5Z9E4</accession>
<dbReference type="EMBL" id="CP013236">
    <property type="protein sequence ID" value="AMP15767.1"/>
    <property type="molecule type" value="Genomic_DNA"/>
</dbReference>
<evidence type="ECO:0000313" key="2">
    <source>
        <dbReference type="Proteomes" id="UP000074914"/>
    </source>
</evidence>
<protein>
    <submittedName>
        <fullName evidence="1">Uncharacterized protein</fullName>
    </submittedName>
</protein>
<dbReference type="Proteomes" id="UP000074914">
    <property type="component" value="Chromosome"/>
</dbReference>
<keyword evidence="2" id="KW-1185">Reference proteome</keyword>
<sequence>MNAVTQQGLLSAVEPNNIVNKPTTQKQVLENMKFALDHDLLLREDFYSDENLKNFFDAKDVRRYIVGANHKDFRVQTNNFEKLFKPVEFDGNTYPGAQMAGGFAISETGELHGSINIDVSGVEQAPRELYFNDVENVFGKNWELINEVRLHGPLPYATGPHGNETIRYTLDDTLIKRGIVVEFHRNGSFAGVYLTEERK</sequence>
<gene>
    <name evidence="1" type="ORF">CPter291_3532</name>
</gene>
<evidence type="ECO:0000313" key="1">
    <source>
        <dbReference type="EMBL" id="AMP15767.1"/>
    </source>
</evidence>
<name>A0ABM5Z9E4_9BURK</name>
<organism evidence="1 2">
    <name type="scientific">Collimonas pratensis</name>
    <dbReference type="NCBI Taxonomy" id="279113"/>
    <lineage>
        <taxon>Bacteria</taxon>
        <taxon>Pseudomonadati</taxon>
        <taxon>Pseudomonadota</taxon>
        <taxon>Betaproteobacteria</taxon>
        <taxon>Burkholderiales</taxon>
        <taxon>Oxalobacteraceae</taxon>
        <taxon>Collimonas</taxon>
    </lineage>
</organism>
<reference evidence="1 2" key="1">
    <citation type="submission" date="2015-11" db="EMBL/GenBank/DDBJ databases">
        <title>Exploring the genomic traits of fungus-feeding bacterial genus Collimonas.</title>
        <authorList>
            <person name="Song C."/>
            <person name="Schmidt R."/>
            <person name="de Jager V."/>
            <person name="Krzyzanowska D."/>
            <person name="Jongedijk E."/>
            <person name="Cankar K."/>
            <person name="Beekwilder J."/>
            <person name="van Veen A."/>
            <person name="de Boer W."/>
            <person name="van Veen J.A."/>
            <person name="Garbeva P."/>
        </authorList>
    </citation>
    <scope>NUCLEOTIDE SEQUENCE [LARGE SCALE GENOMIC DNA]</scope>
    <source>
        <strain evidence="1 2">Ter291</strain>
    </source>
</reference>
<proteinExistence type="predicted"/>